<evidence type="ECO:0000313" key="2">
    <source>
        <dbReference type="Proteomes" id="UP000198802"/>
    </source>
</evidence>
<accession>A0A0S4QFW1</accession>
<sequence length="68" mass="6749">MANRQVALILGGGIGPEPTDAPGWHGEPATEAIGARADRSPETFAPTRTDPAVGTAAIATAIIAILGS</sequence>
<gene>
    <name evidence="1" type="ORF">Ga0074812_102397</name>
</gene>
<dbReference type="Proteomes" id="UP000198802">
    <property type="component" value="Unassembled WGS sequence"/>
</dbReference>
<evidence type="ECO:0000313" key="1">
    <source>
        <dbReference type="EMBL" id="CUU54387.1"/>
    </source>
</evidence>
<name>A0A0S4QFW1_9ACTN</name>
<organism evidence="1 2">
    <name type="scientific">Parafrankia irregularis</name>
    <dbReference type="NCBI Taxonomy" id="795642"/>
    <lineage>
        <taxon>Bacteria</taxon>
        <taxon>Bacillati</taxon>
        <taxon>Actinomycetota</taxon>
        <taxon>Actinomycetes</taxon>
        <taxon>Frankiales</taxon>
        <taxon>Frankiaceae</taxon>
        <taxon>Parafrankia</taxon>
    </lineage>
</organism>
<protein>
    <submittedName>
        <fullName evidence="1">Uncharacterized protein</fullName>
    </submittedName>
</protein>
<dbReference type="EMBL" id="FAOZ01000002">
    <property type="protein sequence ID" value="CUU54387.1"/>
    <property type="molecule type" value="Genomic_DNA"/>
</dbReference>
<proteinExistence type="predicted"/>
<dbReference type="AlphaFoldDB" id="A0A0S4QFW1"/>
<reference evidence="2" key="1">
    <citation type="submission" date="2015-11" db="EMBL/GenBank/DDBJ databases">
        <authorList>
            <person name="Varghese N."/>
        </authorList>
    </citation>
    <scope>NUCLEOTIDE SEQUENCE [LARGE SCALE GENOMIC DNA]</scope>
    <source>
        <strain evidence="2">DSM 45899</strain>
    </source>
</reference>
<keyword evidence="2" id="KW-1185">Reference proteome</keyword>